<evidence type="ECO:0000313" key="3">
    <source>
        <dbReference type="Proteomes" id="UP000012106"/>
    </source>
</evidence>
<evidence type="ECO:0000259" key="1">
    <source>
        <dbReference type="Pfam" id="PF01451"/>
    </source>
</evidence>
<protein>
    <submittedName>
        <fullName evidence="2">Low molecular weight phosphotyrosine protein phosphatase domain protein</fullName>
    </submittedName>
</protein>
<sequence length="119" mass="13574">MELQKTEAKVLCRGDHCMSDLYGPISLFLKNRETEIHLIDDSRKKILSGFSEAVKKNIIKNNCAKLIFICTHNSRRSQIAQMIALASAEYLDMPEVEAYSGGTEVTEFYNNSVQAWLLW</sequence>
<dbReference type="AlphaFoldDB" id="M6JP85"/>
<dbReference type="SUPFAM" id="SSF52788">
    <property type="entry name" value="Phosphotyrosine protein phosphatases I"/>
    <property type="match status" value="1"/>
</dbReference>
<name>M6JP85_9LEPT</name>
<proteinExistence type="predicted"/>
<dbReference type="Proteomes" id="UP000012106">
    <property type="component" value="Unassembled WGS sequence"/>
</dbReference>
<reference evidence="2 3" key="1">
    <citation type="submission" date="2013-01" db="EMBL/GenBank/DDBJ databases">
        <authorList>
            <person name="Harkins D.M."/>
            <person name="Durkin A.S."/>
            <person name="Brinkac L.M."/>
            <person name="Haft D.H."/>
            <person name="Selengut J.D."/>
            <person name="Sanka R."/>
            <person name="DePew J."/>
            <person name="Purushe J."/>
            <person name="Hartskeerl R.A."/>
            <person name="Ahmed A."/>
            <person name="van der Linden H."/>
            <person name="Goris M.G.A."/>
            <person name="Vinetz J.M."/>
            <person name="Sutton G.G."/>
            <person name="Nierman W.C."/>
            <person name="Fouts D.E."/>
        </authorList>
    </citation>
    <scope>NUCLEOTIDE SEQUENCE [LARGE SCALE GENOMIC DNA]</scope>
    <source>
        <strain evidence="2 3">MAVJ 401</strain>
    </source>
</reference>
<dbReference type="EMBL" id="AHMU02000050">
    <property type="protein sequence ID" value="EMN21418.1"/>
    <property type="molecule type" value="Genomic_DNA"/>
</dbReference>
<feature type="domain" description="Phosphotyrosine protein phosphatase I" evidence="1">
    <location>
        <begin position="67"/>
        <end position="106"/>
    </location>
</feature>
<accession>M6JP85</accession>
<evidence type="ECO:0000313" key="2">
    <source>
        <dbReference type="EMBL" id="EMN21418.1"/>
    </source>
</evidence>
<dbReference type="Pfam" id="PF01451">
    <property type="entry name" value="LMWPc"/>
    <property type="match status" value="1"/>
</dbReference>
<comment type="caution">
    <text evidence="2">The sequence shown here is derived from an EMBL/GenBank/DDBJ whole genome shotgun (WGS) entry which is preliminary data.</text>
</comment>
<dbReference type="InterPro" id="IPR023485">
    <property type="entry name" value="Ptyr_pPase"/>
</dbReference>
<dbReference type="InterPro" id="IPR036196">
    <property type="entry name" value="Ptyr_pPase_sf"/>
</dbReference>
<gene>
    <name evidence="2" type="ORF">LEP1GSC063_3947</name>
</gene>
<organism evidence="2 3">
    <name type="scientific">Leptospira santarosai serovar Arenal str. MAVJ 401</name>
    <dbReference type="NCBI Taxonomy" id="1049976"/>
    <lineage>
        <taxon>Bacteria</taxon>
        <taxon>Pseudomonadati</taxon>
        <taxon>Spirochaetota</taxon>
        <taxon>Spirochaetia</taxon>
        <taxon>Leptospirales</taxon>
        <taxon>Leptospiraceae</taxon>
        <taxon>Leptospira</taxon>
    </lineage>
</organism>
<dbReference type="Gene3D" id="3.40.50.2300">
    <property type="match status" value="1"/>
</dbReference>